<comment type="caution">
    <text evidence="2">The sequence shown here is derived from an EMBL/GenBank/DDBJ whole genome shotgun (WGS) entry which is preliminary data.</text>
</comment>
<feature type="region of interest" description="Disordered" evidence="1">
    <location>
        <begin position="122"/>
        <end position="141"/>
    </location>
</feature>
<evidence type="ECO:0000313" key="2">
    <source>
        <dbReference type="EMBL" id="KAF3565709.1"/>
    </source>
</evidence>
<feature type="region of interest" description="Disordered" evidence="1">
    <location>
        <begin position="41"/>
        <end position="66"/>
    </location>
</feature>
<reference evidence="2 3" key="1">
    <citation type="journal article" date="2020" name="BMC Genomics">
        <title>Intraspecific diversification of the crop wild relative Brassica cretica Lam. using demographic model selection.</title>
        <authorList>
            <person name="Kioukis A."/>
            <person name="Michalopoulou V.A."/>
            <person name="Briers L."/>
            <person name="Pirintsos S."/>
            <person name="Studholme D.J."/>
            <person name="Pavlidis P."/>
            <person name="Sarris P.F."/>
        </authorList>
    </citation>
    <scope>NUCLEOTIDE SEQUENCE [LARGE SCALE GENOMIC DNA]</scope>
    <source>
        <strain evidence="3">cv. PFS-1207/04</strain>
    </source>
</reference>
<proteinExistence type="predicted"/>
<dbReference type="EMBL" id="QGKV02000759">
    <property type="protein sequence ID" value="KAF3565709.1"/>
    <property type="molecule type" value="Genomic_DNA"/>
</dbReference>
<feature type="region of interest" description="Disordered" evidence="1">
    <location>
        <begin position="260"/>
        <end position="297"/>
    </location>
</feature>
<keyword evidence="3" id="KW-1185">Reference proteome</keyword>
<evidence type="ECO:0000313" key="3">
    <source>
        <dbReference type="Proteomes" id="UP000266723"/>
    </source>
</evidence>
<evidence type="ECO:0000256" key="1">
    <source>
        <dbReference type="SAM" id="MobiDB-lite"/>
    </source>
</evidence>
<accession>A0ABQ7D240</accession>
<sequence>MVRTAGNTSPWEDSTMLTSVARFNAGITYEFLLVPAGSGSQPQSRPLQSLVPAGFSRSAKGTLPKGREHCRSAACKGAKENANNTSMIAGLHTLYSFGANGRKRSRRTHVAATNHLKAKAKPLGSGFQLPGSRSQLPGSRSKVPTTLLPLFLAMYPDIPLKSSYNESSNDAYKEGNPRKMRKSISVDDQQQEWTNHVLVNSCLWTNLGQRSHEIMSTYTLQAQGRRSTVALTEKLKAHRECRSGAKSKNIAPYAKGTKVIGKGDRGARKHPGTSMFQKGLPPNVRVPREPVPHTPGF</sequence>
<organism evidence="2 3">
    <name type="scientific">Brassica cretica</name>
    <name type="common">Mustard</name>
    <dbReference type="NCBI Taxonomy" id="69181"/>
    <lineage>
        <taxon>Eukaryota</taxon>
        <taxon>Viridiplantae</taxon>
        <taxon>Streptophyta</taxon>
        <taxon>Embryophyta</taxon>
        <taxon>Tracheophyta</taxon>
        <taxon>Spermatophyta</taxon>
        <taxon>Magnoliopsida</taxon>
        <taxon>eudicotyledons</taxon>
        <taxon>Gunneridae</taxon>
        <taxon>Pentapetalae</taxon>
        <taxon>rosids</taxon>
        <taxon>malvids</taxon>
        <taxon>Brassicales</taxon>
        <taxon>Brassicaceae</taxon>
        <taxon>Brassiceae</taxon>
        <taxon>Brassica</taxon>
    </lineage>
</organism>
<feature type="compositionally biased region" description="Polar residues" evidence="1">
    <location>
        <begin position="131"/>
        <end position="141"/>
    </location>
</feature>
<name>A0ABQ7D240_BRACR</name>
<dbReference type="Proteomes" id="UP000266723">
    <property type="component" value="Unassembled WGS sequence"/>
</dbReference>
<gene>
    <name evidence="2" type="ORF">DY000_02016266</name>
</gene>
<protein>
    <submittedName>
        <fullName evidence="2">Uncharacterized protein</fullName>
    </submittedName>
</protein>